<keyword evidence="7" id="KW-0862">Zinc</keyword>
<gene>
    <name evidence="14" type="ORF">BJ554DRAFT_5824</name>
</gene>
<evidence type="ECO:0000259" key="13">
    <source>
        <dbReference type="PROSITE" id="PS50860"/>
    </source>
</evidence>
<evidence type="ECO:0000256" key="6">
    <source>
        <dbReference type="ARBA" id="ARBA00022741"/>
    </source>
</evidence>
<comment type="catalytic activity">
    <reaction evidence="12">
        <text>tRNA(Ala) + L-alanine + ATP = L-alanyl-tRNA(Ala) + AMP + diphosphate</text>
        <dbReference type="Rhea" id="RHEA:12540"/>
        <dbReference type="Rhea" id="RHEA-COMP:9657"/>
        <dbReference type="Rhea" id="RHEA-COMP:9923"/>
        <dbReference type="ChEBI" id="CHEBI:30616"/>
        <dbReference type="ChEBI" id="CHEBI:33019"/>
        <dbReference type="ChEBI" id="CHEBI:57972"/>
        <dbReference type="ChEBI" id="CHEBI:78442"/>
        <dbReference type="ChEBI" id="CHEBI:78497"/>
        <dbReference type="ChEBI" id="CHEBI:456215"/>
        <dbReference type="EC" id="6.1.1.7"/>
    </reaction>
</comment>
<dbReference type="EMBL" id="JAEFCI010002923">
    <property type="protein sequence ID" value="KAG5461913.1"/>
    <property type="molecule type" value="Genomic_DNA"/>
</dbReference>
<keyword evidence="10" id="KW-0648">Protein biosynthesis</keyword>
<dbReference type="GO" id="GO:0006419">
    <property type="term" value="P:alanyl-tRNA aminoacylation"/>
    <property type="evidence" value="ECO:0007669"/>
    <property type="project" value="InterPro"/>
</dbReference>
<organism evidence="14 15">
    <name type="scientific">Olpidium bornovanus</name>
    <dbReference type="NCBI Taxonomy" id="278681"/>
    <lineage>
        <taxon>Eukaryota</taxon>
        <taxon>Fungi</taxon>
        <taxon>Fungi incertae sedis</taxon>
        <taxon>Olpidiomycota</taxon>
        <taxon>Olpidiomycotina</taxon>
        <taxon>Olpidiomycetes</taxon>
        <taxon>Olpidiales</taxon>
        <taxon>Olpidiaceae</taxon>
        <taxon>Olpidium</taxon>
    </lineage>
</organism>
<dbReference type="OrthoDB" id="2423964at2759"/>
<keyword evidence="8" id="KW-0067">ATP-binding</keyword>
<evidence type="ECO:0000256" key="5">
    <source>
        <dbReference type="ARBA" id="ARBA00022723"/>
    </source>
</evidence>
<dbReference type="EC" id="6.1.1.7" evidence="2"/>
<evidence type="ECO:0000256" key="12">
    <source>
        <dbReference type="ARBA" id="ARBA00048300"/>
    </source>
</evidence>
<dbReference type="SUPFAM" id="SSF55681">
    <property type="entry name" value="Class II aaRS and biotin synthetases"/>
    <property type="match status" value="1"/>
</dbReference>
<sequence length="196" mass="22085">MLGNWSFGDYFKKEAISMAWELLTSVYKLDPERLYATYFAGDEKLGLPPDLEAKQIWLDLGVPERRVLPFVKDNFWEMGDQGPCGPSSEISYDRVGGRDAAALVNADDPSVVEIWNLVFIQFNREPDGSLRPLPNKHVDTGMGFERIVSVLQDVPSNYDTDVFLPIFDRIREVTGVRPYSGLVGADDKDGIDTAYR</sequence>
<evidence type="ECO:0000256" key="8">
    <source>
        <dbReference type="ARBA" id="ARBA00022840"/>
    </source>
</evidence>
<evidence type="ECO:0000256" key="2">
    <source>
        <dbReference type="ARBA" id="ARBA00013168"/>
    </source>
</evidence>
<dbReference type="InterPro" id="IPR045864">
    <property type="entry name" value="aa-tRNA-synth_II/BPL/LPL"/>
</dbReference>
<dbReference type="CDD" id="cd00673">
    <property type="entry name" value="AlaRS_core"/>
    <property type="match status" value="1"/>
</dbReference>
<keyword evidence="15" id="KW-1185">Reference proteome</keyword>
<dbReference type="PROSITE" id="PS50860">
    <property type="entry name" value="AA_TRNA_LIGASE_II_ALA"/>
    <property type="match status" value="1"/>
</dbReference>
<dbReference type="GO" id="GO:0046872">
    <property type="term" value="F:metal ion binding"/>
    <property type="evidence" value="ECO:0007669"/>
    <property type="project" value="UniProtKB-KW"/>
</dbReference>
<dbReference type="GO" id="GO:0000049">
    <property type="term" value="F:tRNA binding"/>
    <property type="evidence" value="ECO:0007669"/>
    <property type="project" value="UniProtKB-KW"/>
</dbReference>
<name>A0A8H7ZZL1_9FUNG</name>
<evidence type="ECO:0000256" key="10">
    <source>
        <dbReference type="ARBA" id="ARBA00022917"/>
    </source>
</evidence>
<dbReference type="PRINTS" id="PR00980">
    <property type="entry name" value="TRNASYNTHALA"/>
</dbReference>
<dbReference type="InterPro" id="IPR002318">
    <property type="entry name" value="Ala-tRNA-lgiase_IIc"/>
</dbReference>
<dbReference type="InterPro" id="IPR018164">
    <property type="entry name" value="Ala-tRNA-synth_IIc_N"/>
</dbReference>
<keyword evidence="4" id="KW-0436">Ligase</keyword>
<evidence type="ECO:0000256" key="11">
    <source>
        <dbReference type="ARBA" id="ARBA00023146"/>
    </source>
</evidence>
<dbReference type="Pfam" id="PF01411">
    <property type="entry name" value="tRNA-synt_2c"/>
    <property type="match status" value="1"/>
</dbReference>
<dbReference type="PANTHER" id="PTHR11777">
    <property type="entry name" value="ALANYL-TRNA SYNTHETASE"/>
    <property type="match status" value="1"/>
</dbReference>
<dbReference type="PANTHER" id="PTHR11777:SF9">
    <property type="entry name" value="ALANINE--TRNA LIGASE, CYTOPLASMIC"/>
    <property type="match status" value="1"/>
</dbReference>
<keyword evidence="11" id="KW-0030">Aminoacyl-tRNA synthetase</keyword>
<evidence type="ECO:0000256" key="4">
    <source>
        <dbReference type="ARBA" id="ARBA00022598"/>
    </source>
</evidence>
<accession>A0A8H7ZZL1</accession>
<feature type="domain" description="Alanyl-transfer RNA synthetases family profile" evidence="13">
    <location>
        <begin position="1"/>
        <end position="196"/>
    </location>
</feature>
<dbReference type="InterPro" id="IPR050058">
    <property type="entry name" value="Ala-tRNA_ligase"/>
</dbReference>
<evidence type="ECO:0000313" key="15">
    <source>
        <dbReference type="Proteomes" id="UP000673691"/>
    </source>
</evidence>
<dbReference type="InterPro" id="IPR018165">
    <property type="entry name" value="Ala-tRNA-synth_IIc_core"/>
</dbReference>
<evidence type="ECO:0000256" key="1">
    <source>
        <dbReference type="ARBA" id="ARBA00008226"/>
    </source>
</evidence>
<proteinExistence type="inferred from homology"/>
<dbReference type="Proteomes" id="UP000673691">
    <property type="component" value="Unassembled WGS sequence"/>
</dbReference>
<dbReference type="GO" id="GO:0005739">
    <property type="term" value="C:mitochondrion"/>
    <property type="evidence" value="ECO:0007669"/>
    <property type="project" value="TreeGrafter"/>
</dbReference>
<dbReference type="GO" id="GO:0002161">
    <property type="term" value="F:aminoacyl-tRNA deacylase activity"/>
    <property type="evidence" value="ECO:0007669"/>
    <property type="project" value="TreeGrafter"/>
</dbReference>
<keyword evidence="6" id="KW-0547">Nucleotide-binding</keyword>
<evidence type="ECO:0000256" key="3">
    <source>
        <dbReference type="ARBA" id="ARBA00022555"/>
    </source>
</evidence>
<dbReference type="FunFam" id="3.30.930.10:FF:000011">
    <property type="entry name" value="Alanine--tRNA ligase, cytoplasmic"/>
    <property type="match status" value="1"/>
</dbReference>
<dbReference type="GO" id="GO:0004813">
    <property type="term" value="F:alanine-tRNA ligase activity"/>
    <property type="evidence" value="ECO:0007669"/>
    <property type="project" value="UniProtKB-EC"/>
</dbReference>
<feature type="non-terminal residue" evidence="14">
    <location>
        <position position="196"/>
    </location>
</feature>
<dbReference type="GO" id="GO:0005524">
    <property type="term" value="F:ATP binding"/>
    <property type="evidence" value="ECO:0007669"/>
    <property type="project" value="UniProtKB-KW"/>
</dbReference>
<dbReference type="Gene3D" id="3.30.930.10">
    <property type="entry name" value="Bira Bifunctional Protein, Domain 2"/>
    <property type="match status" value="1"/>
</dbReference>
<comment type="similarity">
    <text evidence="1">Belongs to the class-II aminoacyl-tRNA synthetase family.</text>
</comment>
<comment type="caution">
    <text evidence="14">The sequence shown here is derived from an EMBL/GenBank/DDBJ whole genome shotgun (WGS) entry which is preliminary data.</text>
</comment>
<evidence type="ECO:0000256" key="9">
    <source>
        <dbReference type="ARBA" id="ARBA00022884"/>
    </source>
</evidence>
<reference evidence="14 15" key="1">
    <citation type="journal article" name="Sci. Rep.">
        <title>Genome-scale phylogenetic analyses confirm Olpidium as the closest living zoosporic fungus to the non-flagellated, terrestrial fungi.</title>
        <authorList>
            <person name="Chang Y."/>
            <person name="Rochon D."/>
            <person name="Sekimoto S."/>
            <person name="Wang Y."/>
            <person name="Chovatia M."/>
            <person name="Sandor L."/>
            <person name="Salamov A."/>
            <person name="Grigoriev I.V."/>
            <person name="Stajich J.E."/>
            <person name="Spatafora J.W."/>
        </authorList>
    </citation>
    <scope>NUCLEOTIDE SEQUENCE [LARGE SCALE GENOMIC DNA]</scope>
    <source>
        <strain evidence="14">S191</strain>
    </source>
</reference>
<protein>
    <recommendedName>
        <fullName evidence="2">alanine--tRNA ligase</fullName>
        <ecNumber evidence="2">6.1.1.7</ecNumber>
    </recommendedName>
</protein>
<evidence type="ECO:0000256" key="7">
    <source>
        <dbReference type="ARBA" id="ARBA00022833"/>
    </source>
</evidence>
<dbReference type="AlphaFoldDB" id="A0A8H7ZZL1"/>
<keyword evidence="3" id="KW-0820">tRNA-binding</keyword>
<keyword evidence="9" id="KW-0694">RNA-binding</keyword>
<evidence type="ECO:0000313" key="14">
    <source>
        <dbReference type="EMBL" id="KAG5461913.1"/>
    </source>
</evidence>
<keyword evidence="5" id="KW-0479">Metal-binding</keyword>